<organism evidence="2 3">
    <name type="scientific">Naematelia encephala</name>
    <dbReference type="NCBI Taxonomy" id="71784"/>
    <lineage>
        <taxon>Eukaryota</taxon>
        <taxon>Fungi</taxon>
        <taxon>Dikarya</taxon>
        <taxon>Basidiomycota</taxon>
        <taxon>Agaricomycotina</taxon>
        <taxon>Tremellomycetes</taxon>
        <taxon>Tremellales</taxon>
        <taxon>Naemateliaceae</taxon>
        <taxon>Naematelia</taxon>
    </lineage>
</organism>
<sequence>MSKSWTRPSATAFRKLSRKRIRRLWRGITAYKSTFTGAASSKISHPTIPSVNYVPPGHRFPLLPMTTPQCSSTSGNPYPICPVTPTSSEGSTMPFPIPHSSTFPTYQPRPKFCLPGTKESIFPSNPSPIPFQLVGTSTITYRVPSYPSNDFDTPETTMLTVALRESNSPTRGFVEAFTNGKSSCRIYTVYSLTTTNDDISSPASQGTQRESACSSKSDGHSGDNQAQSVGDLEPTIFVYTPRSIRSASPVSSSADTRTATCVDSQDDEELSEAIELSRISWEDARTGLRNQLVSALQQLDTVSSTTNKEQGQWPLGNRGSYSSMDLVGGQQQDETRQRARDLISDYIWRGYATKTDASLLSDALDEVTR</sequence>
<feature type="region of interest" description="Disordered" evidence="1">
    <location>
        <begin position="197"/>
        <end position="232"/>
    </location>
</feature>
<evidence type="ECO:0000256" key="1">
    <source>
        <dbReference type="SAM" id="MobiDB-lite"/>
    </source>
</evidence>
<name>A0A1Y2B694_9TREE</name>
<keyword evidence="3" id="KW-1185">Reference proteome</keyword>
<evidence type="ECO:0000313" key="3">
    <source>
        <dbReference type="Proteomes" id="UP000193986"/>
    </source>
</evidence>
<protein>
    <submittedName>
        <fullName evidence="2">Uncharacterized protein</fullName>
    </submittedName>
</protein>
<proteinExistence type="predicted"/>
<dbReference type="AlphaFoldDB" id="A0A1Y2B694"/>
<dbReference type="InParanoid" id="A0A1Y2B694"/>
<dbReference type="Proteomes" id="UP000193986">
    <property type="component" value="Unassembled WGS sequence"/>
</dbReference>
<feature type="region of interest" description="Disordered" evidence="1">
    <location>
        <begin position="247"/>
        <end position="266"/>
    </location>
</feature>
<reference evidence="2 3" key="1">
    <citation type="submission" date="2016-07" db="EMBL/GenBank/DDBJ databases">
        <title>Pervasive Adenine N6-methylation of Active Genes in Fungi.</title>
        <authorList>
            <consortium name="DOE Joint Genome Institute"/>
            <person name="Mondo S.J."/>
            <person name="Dannebaum R.O."/>
            <person name="Kuo R.C."/>
            <person name="Labutti K."/>
            <person name="Haridas S."/>
            <person name="Kuo A."/>
            <person name="Salamov A."/>
            <person name="Ahrendt S.R."/>
            <person name="Lipzen A."/>
            <person name="Sullivan W."/>
            <person name="Andreopoulos W.B."/>
            <person name="Clum A."/>
            <person name="Lindquist E."/>
            <person name="Daum C."/>
            <person name="Ramamoorthy G.K."/>
            <person name="Gryganskyi A."/>
            <person name="Culley D."/>
            <person name="Magnuson J.K."/>
            <person name="James T.Y."/>
            <person name="O'Malley M.A."/>
            <person name="Stajich J.E."/>
            <person name="Spatafora J.W."/>
            <person name="Visel A."/>
            <person name="Grigoriev I.V."/>
        </authorList>
    </citation>
    <scope>NUCLEOTIDE SEQUENCE [LARGE SCALE GENOMIC DNA]</scope>
    <source>
        <strain evidence="2 3">68-887.2</strain>
    </source>
</reference>
<feature type="region of interest" description="Disordered" evidence="1">
    <location>
        <begin position="303"/>
        <end position="335"/>
    </location>
</feature>
<comment type="caution">
    <text evidence="2">The sequence shown here is derived from an EMBL/GenBank/DDBJ whole genome shotgun (WGS) entry which is preliminary data.</text>
</comment>
<gene>
    <name evidence="2" type="ORF">BCR39DRAFT_587913</name>
</gene>
<accession>A0A1Y2B694</accession>
<dbReference type="EMBL" id="MCFC01000020">
    <property type="protein sequence ID" value="ORY30362.1"/>
    <property type="molecule type" value="Genomic_DNA"/>
</dbReference>
<evidence type="ECO:0000313" key="2">
    <source>
        <dbReference type="EMBL" id="ORY30362.1"/>
    </source>
</evidence>
<feature type="compositionally biased region" description="Polar residues" evidence="1">
    <location>
        <begin position="197"/>
        <end position="228"/>
    </location>
</feature>